<evidence type="ECO:0000256" key="2">
    <source>
        <dbReference type="ARBA" id="ARBA00022692"/>
    </source>
</evidence>
<keyword evidence="3 5" id="KW-1133">Transmembrane helix</keyword>
<organism evidence="7 8">
    <name type="scientific">Lysinibacillus macroides</name>
    <dbReference type="NCBI Taxonomy" id="33935"/>
    <lineage>
        <taxon>Bacteria</taxon>
        <taxon>Bacillati</taxon>
        <taxon>Bacillota</taxon>
        <taxon>Bacilli</taxon>
        <taxon>Bacillales</taxon>
        <taxon>Bacillaceae</taxon>
        <taxon>Lysinibacillus</taxon>
    </lineage>
</organism>
<feature type="domain" description="Methylamine utilisation protein MauE" evidence="6">
    <location>
        <begin position="6"/>
        <end position="111"/>
    </location>
</feature>
<dbReference type="GO" id="GO:0030416">
    <property type="term" value="P:methylamine metabolic process"/>
    <property type="evidence" value="ECO:0007669"/>
    <property type="project" value="InterPro"/>
</dbReference>
<protein>
    <recommendedName>
        <fullName evidence="6">Methylamine utilisation protein MauE domain-containing protein</fullName>
    </recommendedName>
</protein>
<dbReference type="PATRIC" id="fig|33935.3.peg.1105"/>
<gene>
    <name evidence="7" type="ORF">ADM90_08220</name>
</gene>
<keyword evidence="2 5" id="KW-0812">Transmembrane</keyword>
<evidence type="ECO:0000259" key="6">
    <source>
        <dbReference type="Pfam" id="PF07291"/>
    </source>
</evidence>
<dbReference type="OrthoDB" id="2381997at2"/>
<evidence type="ECO:0000256" key="3">
    <source>
        <dbReference type="ARBA" id="ARBA00022989"/>
    </source>
</evidence>
<dbReference type="AlphaFoldDB" id="A0A0N0CWJ4"/>
<evidence type="ECO:0000313" key="7">
    <source>
        <dbReference type="EMBL" id="KOY83251.1"/>
    </source>
</evidence>
<dbReference type="Pfam" id="PF07291">
    <property type="entry name" value="MauE"/>
    <property type="match status" value="1"/>
</dbReference>
<feature type="transmembrane region" description="Helical" evidence="5">
    <location>
        <begin position="48"/>
        <end position="69"/>
    </location>
</feature>
<name>A0A0N0CWJ4_9BACI</name>
<sequence length="122" mass="13836">MDSAAILTKVVSIPLGLLFLKSSISKLRKPYQLYLAFESYNFFKEQKILRIVVSFFLSLEVILSLGLLYPVNLKIILSLGIFLQSIYLLIMIMNINKSFSNNCGCFPLNVPKEVSLKNLLTI</sequence>
<keyword evidence="8" id="KW-1185">Reference proteome</keyword>
<evidence type="ECO:0000256" key="5">
    <source>
        <dbReference type="SAM" id="Phobius"/>
    </source>
</evidence>
<dbReference type="EMBL" id="LGCI01000005">
    <property type="protein sequence ID" value="KOY83251.1"/>
    <property type="molecule type" value="Genomic_DNA"/>
</dbReference>
<evidence type="ECO:0000256" key="4">
    <source>
        <dbReference type="ARBA" id="ARBA00023136"/>
    </source>
</evidence>
<feature type="transmembrane region" description="Helical" evidence="5">
    <location>
        <begin position="75"/>
        <end position="92"/>
    </location>
</feature>
<accession>A0A0N0CWJ4</accession>
<dbReference type="STRING" id="33935.ADM90_08220"/>
<proteinExistence type="predicted"/>
<dbReference type="GO" id="GO:0016020">
    <property type="term" value="C:membrane"/>
    <property type="evidence" value="ECO:0007669"/>
    <property type="project" value="UniProtKB-SubCell"/>
</dbReference>
<dbReference type="RefSeq" id="WP_053994492.1">
    <property type="nucleotide sequence ID" value="NZ_CP065643.1"/>
</dbReference>
<keyword evidence="4 5" id="KW-0472">Membrane</keyword>
<evidence type="ECO:0000313" key="8">
    <source>
        <dbReference type="Proteomes" id="UP000037977"/>
    </source>
</evidence>
<dbReference type="Proteomes" id="UP000037977">
    <property type="component" value="Unassembled WGS sequence"/>
</dbReference>
<comment type="subcellular location">
    <subcellularLocation>
        <location evidence="1">Membrane</location>
        <topology evidence="1">Multi-pass membrane protein</topology>
    </subcellularLocation>
</comment>
<comment type="caution">
    <text evidence="7">The sequence shown here is derived from an EMBL/GenBank/DDBJ whole genome shotgun (WGS) entry which is preliminary data.</text>
</comment>
<dbReference type="InterPro" id="IPR009908">
    <property type="entry name" value="Methylamine_util_MauE"/>
</dbReference>
<evidence type="ECO:0000256" key="1">
    <source>
        <dbReference type="ARBA" id="ARBA00004141"/>
    </source>
</evidence>
<reference evidence="7 8" key="1">
    <citation type="submission" date="2015-07" db="EMBL/GenBank/DDBJ databases">
        <title>Genome sequencing project for genomic taxonomy and phylogenomics of Bacillus-like bacteria.</title>
        <authorList>
            <person name="Liu B."/>
            <person name="Wang J."/>
            <person name="Zhu Y."/>
            <person name="Liu G."/>
            <person name="Chen Q."/>
            <person name="Chen Z."/>
            <person name="Che J."/>
            <person name="Ge C."/>
            <person name="Shi H."/>
            <person name="Pan Z."/>
            <person name="Liu X."/>
        </authorList>
    </citation>
    <scope>NUCLEOTIDE SEQUENCE [LARGE SCALE GENOMIC DNA]</scope>
    <source>
        <strain evidence="7 8">DSM 54</strain>
    </source>
</reference>